<dbReference type="GO" id="GO:0051537">
    <property type="term" value="F:2 iron, 2 sulfur cluster binding"/>
    <property type="evidence" value="ECO:0007669"/>
    <property type="project" value="UniProtKB-KW"/>
</dbReference>
<reference evidence="10" key="1">
    <citation type="submission" date="2011-03" db="EMBL/GenBank/DDBJ databases">
        <authorList>
            <person name="Voget S."/>
            <person name="Streit W.R."/>
            <person name="Jaeger K.E."/>
            <person name="Daniel R."/>
        </authorList>
    </citation>
    <scope>NUCLEOTIDE SEQUENCE [LARGE SCALE GENOMIC DNA]</scope>
    <source>
        <strain evidence="10">PG1</strain>
    </source>
</reference>
<dbReference type="Gene3D" id="1.10.150.120">
    <property type="entry name" value="[2Fe-2S]-binding domain"/>
    <property type="match status" value="1"/>
</dbReference>
<dbReference type="InterPro" id="IPR002888">
    <property type="entry name" value="2Fe-2S-bd"/>
</dbReference>
<keyword evidence="3" id="KW-0560">Oxidoreductase</keyword>
<dbReference type="FunFam" id="1.10.150.120:FF:000003">
    <property type="entry name" value="Carbon monoxide dehydrogenase, small subunit"/>
    <property type="match status" value="1"/>
</dbReference>
<feature type="region of interest" description="Disordered" evidence="7">
    <location>
        <begin position="1"/>
        <end position="49"/>
    </location>
</feature>
<gene>
    <name evidence="9" type="primary">yagT</name>
    <name evidence="9" type="ORF">BGL_2c25190</name>
</gene>
<keyword evidence="5" id="KW-0411">Iron-sulfur</keyword>
<dbReference type="InterPro" id="IPR006058">
    <property type="entry name" value="2Fe2S_fd_BS"/>
</dbReference>
<keyword evidence="2" id="KW-0479">Metal-binding</keyword>
<dbReference type="InterPro" id="IPR036010">
    <property type="entry name" value="2Fe-2S_ferredoxin-like_sf"/>
</dbReference>
<sequence>MTHDSPTPFAPESGDGTAPATARTASPATAVVPAAGPPSGSAPASAAAPRPAISRRRFLQAGASGAAAVGTGGWLDGATAAEPPAAASDAPAAALQPAANDGGRPNLRFAVNGVTHELTVAPNAILLDVLRDTLQLTGTKKGCDHGQCGACTVHVNGVAINSCLSLALMHEGDEITTVEGLARNGRLHPIQQAFWDHDAYQCGYCTAGQMMSAVAVLRDARIPADDHSVREAMSGNICRCGAYRNIVAAIQDARAKGGRNL</sequence>
<dbReference type="GO" id="GO:0016903">
    <property type="term" value="F:oxidoreductase activity, acting on the aldehyde or oxo group of donors"/>
    <property type="evidence" value="ECO:0007669"/>
    <property type="project" value="TreeGrafter"/>
</dbReference>
<dbReference type="InterPro" id="IPR006311">
    <property type="entry name" value="TAT_signal"/>
</dbReference>
<feature type="compositionally biased region" description="Low complexity" evidence="7">
    <location>
        <begin position="17"/>
        <end position="49"/>
    </location>
</feature>
<dbReference type="GO" id="GO:0046872">
    <property type="term" value="F:metal ion binding"/>
    <property type="evidence" value="ECO:0007669"/>
    <property type="project" value="UniProtKB-KW"/>
</dbReference>
<keyword evidence="4" id="KW-0408">Iron</keyword>
<dbReference type="Pfam" id="PF01799">
    <property type="entry name" value="Fer2_2"/>
    <property type="match status" value="1"/>
</dbReference>
<evidence type="ECO:0000256" key="2">
    <source>
        <dbReference type="ARBA" id="ARBA00022723"/>
    </source>
</evidence>
<dbReference type="Pfam" id="PF00111">
    <property type="entry name" value="Fer2"/>
    <property type="match status" value="1"/>
</dbReference>
<dbReference type="SUPFAM" id="SSF47741">
    <property type="entry name" value="CO dehydrogenase ISP C-domain like"/>
    <property type="match status" value="1"/>
</dbReference>
<dbReference type="InterPro" id="IPR012675">
    <property type="entry name" value="Beta-grasp_dom_sf"/>
</dbReference>
<dbReference type="PANTHER" id="PTHR45331">
    <property type="entry name" value="OXIDOREDUCTASE, IRON-SULPHUR BINDING SUBUNIT-RELATED-RELATED"/>
    <property type="match status" value="1"/>
</dbReference>
<dbReference type="RefSeq" id="WP_080937495.1">
    <property type="nucleotide sequence ID" value="NZ_CP002581.1"/>
</dbReference>
<organism evidence="9 10">
    <name type="scientific">Burkholderia plantarii</name>
    <dbReference type="NCBI Taxonomy" id="41899"/>
    <lineage>
        <taxon>Bacteria</taxon>
        <taxon>Pseudomonadati</taxon>
        <taxon>Pseudomonadota</taxon>
        <taxon>Betaproteobacteria</taxon>
        <taxon>Burkholderiales</taxon>
        <taxon>Burkholderiaceae</taxon>
        <taxon>Burkholderia</taxon>
    </lineage>
</organism>
<accession>A0A0B6SBA7</accession>
<evidence type="ECO:0000256" key="5">
    <source>
        <dbReference type="ARBA" id="ARBA00023014"/>
    </source>
</evidence>
<dbReference type="FunFam" id="3.10.20.30:FF:000020">
    <property type="entry name" value="Xanthine dehydrogenase iron-sulfur subunit"/>
    <property type="match status" value="1"/>
</dbReference>
<dbReference type="Gene3D" id="3.10.20.30">
    <property type="match status" value="1"/>
</dbReference>
<dbReference type="NCBIfam" id="TIGR01409">
    <property type="entry name" value="TAT_signal_seq"/>
    <property type="match status" value="1"/>
</dbReference>
<keyword evidence="1" id="KW-0001">2Fe-2S</keyword>
<dbReference type="PANTHER" id="PTHR45331:SF2">
    <property type="entry name" value="OXIDOREDUCTASE WITH IRON-SULFUR SUBUNIT"/>
    <property type="match status" value="1"/>
</dbReference>
<evidence type="ECO:0000313" key="9">
    <source>
        <dbReference type="EMBL" id="AJK50575.1"/>
    </source>
</evidence>
<evidence type="ECO:0000256" key="6">
    <source>
        <dbReference type="ARBA" id="ARBA00034078"/>
    </source>
</evidence>
<evidence type="ECO:0000313" key="10">
    <source>
        <dbReference type="Proteomes" id="UP000031838"/>
    </source>
</evidence>
<evidence type="ECO:0000256" key="4">
    <source>
        <dbReference type="ARBA" id="ARBA00023004"/>
    </source>
</evidence>
<feature type="domain" description="2Fe-2S ferredoxin-type" evidence="8">
    <location>
        <begin position="105"/>
        <end position="181"/>
    </location>
</feature>
<dbReference type="CDD" id="cd00207">
    <property type="entry name" value="fer2"/>
    <property type="match status" value="1"/>
</dbReference>
<reference evidence="9 10" key="2">
    <citation type="journal article" date="2016" name="Appl. Microbiol. Biotechnol.">
        <title>Mutations improving production and secretion of extracellular lipase by Burkholderia glumae PG1.</title>
        <authorList>
            <person name="Knapp A."/>
            <person name="Voget S."/>
            <person name="Gao R."/>
            <person name="Zaburannyi N."/>
            <person name="Krysciak D."/>
            <person name="Breuer M."/>
            <person name="Hauer B."/>
            <person name="Streit W.R."/>
            <person name="Muller R."/>
            <person name="Daniel R."/>
            <person name="Jaeger K.E."/>
        </authorList>
    </citation>
    <scope>NUCLEOTIDE SEQUENCE [LARGE SCALE GENOMIC DNA]</scope>
    <source>
        <strain evidence="9 10">PG1</strain>
    </source>
</reference>
<comment type="cofactor">
    <cofactor evidence="6">
        <name>[2Fe-2S] cluster</name>
        <dbReference type="ChEBI" id="CHEBI:190135"/>
    </cofactor>
</comment>
<dbReference type="InterPro" id="IPR036884">
    <property type="entry name" value="2Fe-2S-bd_dom_sf"/>
</dbReference>
<evidence type="ECO:0000259" key="8">
    <source>
        <dbReference type="PROSITE" id="PS51085"/>
    </source>
</evidence>
<dbReference type="PROSITE" id="PS51085">
    <property type="entry name" value="2FE2S_FER_2"/>
    <property type="match status" value="1"/>
</dbReference>
<proteinExistence type="predicted"/>
<dbReference type="HOGENOM" id="CLU_052511_1_1_4"/>
<dbReference type="KEGG" id="bgp:BGL_2c25190"/>
<evidence type="ECO:0000256" key="7">
    <source>
        <dbReference type="SAM" id="MobiDB-lite"/>
    </source>
</evidence>
<dbReference type="EMBL" id="CP002581">
    <property type="protein sequence ID" value="AJK50575.1"/>
    <property type="molecule type" value="Genomic_DNA"/>
</dbReference>
<name>A0A0B6SBA7_BURPL</name>
<protein>
    <submittedName>
        <fullName evidence="9">Putative xanthine dehydrogenase yagT iron-sulfur-binding subunit</fullName>
    </submittedName>
</protein>
<dbReference type="SUPFAM" id="SSF54292">
    <property type="entry name" value="2Fe-2S ferredoxin-like"/>
    <property type="match status" value="1"/>
</dbReference>
<dbReference type="PROSITE" id="PS51318">
    <property type="entry name" value="TAT"/>
    <property type="match status" value="1"/>
</dbReference>
<dbReference type="InterPro" id="IPR019546">
    <property type="entry name" value="TAT_signal_bac_arc"/>
</dbReference>
<dbReference type="Proteomes" id="UP000031838">
    <property type="component" value="Chromosome 2"/>
</dbReference>
<dbReference type="InterPro" id="IPR052914">
    <property type="entry name" value="Aldehyde_Oxdr_Iron-Sulfur"/>
</dbReference>
<feature type="region of interest" description="Disordered" evidence="7">
    <location>
        <begin position="80"/>
        <end position="99"/>
    </location>
</feature>
<keyword evidence="10" id="KW-1185">Reference proteome</keyword>
<dbReference type="PROSITE" id="PS00197">
    <property type="entry name" value="2FE2S_FER_1"/>
    <property type="match status" value="1"/>
</dbReference>
<evidence type="ECO:0000256" key="1">
    <source>
        <dbReference type="ARBA" id="ARBA00022714"/>
    </source>
</evidence>
<evidence type="ECO:0000256" key="3">
    <source>
        <dbReference type="ARBA" id="ARBA00023002"/>
    </source>
</evidence>
<dbReference type="InterPro" id="IPR001041">
    <property type="entry name" value="2Fe-2S_ferredoxin-type"/>
</dbReference>
<dbReference type="AlphaFoldDB" id="A0A0B6SBA7"/>